<feature type="compositionally biased region" description="Polar residues" evidence="1">
    <location>
        <begin position="65"/>
        <end position="74"/>
    </location>
</feature>
<evidence type="ECO:0000313" key="3">
    <source>
        <dbReference type="Proteomes" id="UP000246464"/>
    </source>
</evidence>
<organism evidence="2 3">
    <name type="scientific">Scophthalmus maximus</name>
    <name type="common">Turbot</name>
    <name type="synonym">Psetta maxima</name>
    <dbReference type="NCBI Taxonomy" id="52904"/>
    <lineage>
        <taxon>Eukaryota</taxon>
        <taxon>Metazoa</taxon>
        <taxon>Chordata</taxon>
        <taxon>Craniata</taxon>
        <taxon>Vertebrata</taxon>
        <taxon>Euteleostomi</taxon>
        <taxon>Actinopterygii</taxon>
        <taxon>Neopterygii</taxon>
        <taxon>Teleostei</taxon>
        <taxon>Neoteleostei</taxon>
        <taxon>Acanthomorphata</taxon>
        <taxon>Carangaria</taxon>
        <taxon>Pleuronectiformes</taxon>
        <taxon>Pleuronectoidei</taxon>
        <taxon>Scophthalmidae</taxon>
        <taxon>Scophthalmus</taxon>
    </lineage>
</organism>
<feature type="region of interest" description="Disordered" evidence="1">
    <location>
        <begin position="128"/>
        <end position="150"/>
    </location>
</feature>
<proteinExistence type="predicted"/>
<keyword evidence="3" id="KW-1185">Reference proteome</keyword>
<dbReference type="AlphaFoldDB" id="A0A2U9CAS7"/>
<feature type="region of interest" description="Disordered" evidence="1">
    <location>
        <begin position="54"/>
        <end position="80"/>
    </location>
</feature>
<feature type="compositionally biased region" description="Low complexity" evidence="1">
    <location>
        <begin position="54"/>
        <end position="64"/>
    </location>
</feature>
<evidence type="ECO:0000256" key="1">
    <source>
        <dbReference type="SAM" id="MobiDB-lite"/>
    </source>
</evidence>
<accession>A0A2U9CAS7</accession>
<evidence type="ECO:0000313" key="2">
    <source>
        <dbReference type="EMBL" id="AWP13707.1"/>
    </source>
</evidence>
<reference evidence="2 3" key="1">
    <citation type="submission" date="2017-12" db="EMBL/GenBank/DDBJ databases">
        <title>Integrating genomic resources of turbot (Scophthalmus maximus) in depth evaluation of genetic and physical mapping variation across individuals.</title>
        <authorList>
            <person name="Martinez P."/>
        </authorList>
    </citation>
    <scope>NUCLEOTIDE SEQUENCE [LARGE SCALE GENOMIC DNA]</scope>
</reference>
<name>A0A2U9CAS7_SCOMX</name>
<dbReference type="EMBL" id="CP026256">
    <property type="protein sequence ID" value="AWP13707.1"/>
    <property type="molecule type" value="Genomic_DNA"/>
</dbReference>
<sequence length="150" mass="15962">MESRAAAAEVCGCHGNRSRSQCCCRRFVDGIEAETSSTSSQKFDFSPSLSPAAPASLFTAPPSLTSSPGDQQLRPSPSVVPLVSPSVSLHPSSVSLDCVSARRTRRQADTRTPAWCKSRAVAHPQELEMQEWGGSSAEPIGFIDDDEPAL</sequence>
<dbReference type="Proteomes" id="UP000246464">
    <property type="component" value="Chromosome 14"/>
</dbReference>
<gene>
    <name evidence="2" type="ORF">SMAX5B_010765</name>
</gene>
<protein>
    <submittedName>
        <fullName evidence="2">Putative potassium voltage-gated channel subfamily H member 8-like</fullName>
    </submittedName>
</protein>